<dbReference type="InterPro" id="IPR039697">
    <property type="entry name" value="Alcohol_dehydrogenase_Fe"/>
</dbReference>
<dbReference type="AlphaFoldDB" id="A0A645DKE0"/>
<organism evidence="2">
    <name type="scientific">bioreactor metagenome</name>
    <dbReference type="NCBI Taxonomy" id="1076179"/>
    <lineage>
        <taxon>unclassified sequences</taxon>
        <taxon>metagenomes</taxon>
        <taxon>ecological metagenomes</taxon>
    </lineage>
</organism>
<dbReference type="GO" id="GO:0046872">
    <property type="term" value="F:metal ion binding"/>
    <property type="evidence" value="ECO:0007669"/>
    <property type="project" value="InterPro"/>
</dbReference>
<protein>
    <submittedName>
        <fullName evidence="2">1,3-propanediol dehydrogenase</fullName>
        <ecNumber evidence="2">1.1.1.202</ecNumber>
    </submittedName>
</protein>
<dbReference type="GO" id="GO:0047516">
    <property type="term" value="F:1,3-propanediol dehydrogenase activity"/>
    <property type="evidence" value="ECO:0007669"/>
    <property type="project" value="UniProtKB-EC"/>
</dbReference>
<name>A0A645DKE0_9ZZZZ</name>
<reference evidence="2" key="1">
    <citation type="submission" date="2019-08" db="EMBL/GenBank/DDBJ databases">
        <authorList>
            <person name="Kucharzyk K."/>
            <person name="Murdoch R.W."/>
            <person name="Higgins S."/>
            <person name="Loffler F."/>
        </authorList>
    </citation>
    <scope>NUCLEOTIDE SEQUENCE</scope>
</reference>
<dbReference type="GO" id="GO:0004022">
    <property type="term" value="F:alcohol dehydrogenase (NAD+) activity"/>
    <property type="evidence" value="ECO:0007669"/>
    <property type="project" value="TreeGrafter"/>
</dbReference>
<dbReference type="SUPFAM" id="SSF56796">
    <property type="entry name" value="Dehydroquinate synthase-like"/>
    <property type="match status" value="1"/>
</dbReference>
<dbReference type="EMBL" id="VSSQ01036741">
    <property type="protein sequence ID" value="MPM89293.1"/>
    <property type="molecule type" value="Genomic_DNA"/>
</dbReference>
<accession>A0A645DKE0</accession>
<proteinExistence type="predicted"/>
<dbReference type="Pfam" id="PF25137">
    <property type="entry name" value="ADH_Fe_C"/>
    <property type="match status" value="1"/>
</dbReference>
<dbReference type="InterPro" id="IPR018211">
    <property type="entry name" value="ADH_Fe_CS"/>
</dbReference>
<dbReference type="PANTHER" id="PTHR11496:SF102">
    <property type="entry name" value="ALCOHOL DEHYDROGENASE 4"/>
    <property type="match status" value="1"/>
</dbReference>
<evidence type="ECO:0000313" key="2">
    <source>
        <dbReference type="EMBL" id="MPM89293.1"/>
    </source>
</evidence>
<dbReference type="PANTHER" id="PTHR11496">
    <property type="entry name" value="ALCOHOL DEHYDROGENASE"/>
    <property type="match status" value="1"/>
</dbReference>
<comment type="caution">
    <text evidence="2">The sequence shown here is derived from an EMBL/GenBank/DDBJ whole genome shotgun (WGS) entry which is preliminary data.</text>
</comment>
<feature type="domain" description="Fe-containing alcohol dehydrogenase-like C-terminal" evidence="1">
    <location>
        <begin position="4"/>
        <end position="166"/>
    </location>
</feature>
<evidence type="ECO:0000259" key="1">
    <source>
        <dbReference type="Pfam" id="PF25137"/>
    </source>
</evidence>
<gene>
    <name evidence="2" type="primary">dhaT_19</name>
    <name evidence="2" type="ORF">SDC9_136401</name>
</gene>
<sequence>MNGLQSIRFIKRSLEKACSHPEDVQARGDMLVGSYFGGCAISAGIGIAHIMAQPIGAMYNIPHGDACSIFLPLAMEFNLENATKKYADIAEALGVAVQGDSVQENAVRAIAEVKRIRKSIGAPDSLKSYLSGQHPDLDFMVETVKKTTGHVTCNPRKVDEHVYRQIFNLAL</sequence>
<keyword evidence="2" id="KW-0560">Oxidoreductase</keyword>
<dbReference type="EC" id="1.1.1.202" evidence="2"/>
<dbReference type="InterPro" id="IPR056798">
    <property type="entry name" value="ADH_Fe_C"/>
</dbReference>
<dbReference type="PROSITE" id="PS00060">
    <property type="entry name" value="ADH_IRON_2"/>
    <property type="match status" value="1"/>
</dbReference>
<dbReference type="Gene3D" id="1.20.1090.10">
    <property type="entry name" value="Dehydroquinate synthase-like - alpha domain"/>
    <property type="match status" value="1"/>
</dbReference>